<dbReference type="PANTHER" id="PTHR43394:SF1">
    <property type="entry name" value="ATP-BINDING CASSETTE SUB-FAMILY B MEMBER 10, MITOCHONDRIAL"/>
    <property type="match status" value="1"/>
</dbReference>
<protein>
    <submittedName>
        <fullName evidence="4">WGS project CAEQ00000000 data, annotated contig 1473</fullName>
    </submittedName>
</protein>
<keyword evidence="1" id="KW-0547">Nucleotide-binding</keyword>
<dbReference type="GO" id="GO:0090374">
    <property type="term" value="P:oligopeptide export from mitochondrion"/>
    <property type="evidence" value="ECO:0007669"/>
    <property type="project" value="TreeGrafter"/>
</dbReference>
<accession>F9W6I2</accession>
<gene>
    <name evidence="4" type="ORF">TCIL3000_0_36380</name>
</gene>
<evidence type="ECO:0000313" key="5">
    <source>
        <dbReference type="Proteomes" id="UP000000702"/>
    </source>
</evidence>
<evidence type="ECO:0000313" key="4">
    <source>
        <dbReference type="EMBL" id="CCD12787.1"/>
    </source>
</evidence>
<sequence>MGEGVAGVLPSQEQLHQGGGKVAKSRYFISLVVCGGTFHLGHPVNFCPQGTINLSSRWTHLNRLKRLFDTVVEEGGVCAWPWSAFRFSRTADSCSLAKSLRQNAACVREFVLKEMIKYAPLELHTAHSGLKKGLRGSDRIGKLAKITLDEEESALLSSPQATSYIPRKLRFEDVFSKSSRFILRQLGLEVIFAYKAAAWAHENESCTIRMDFLDLVSSPFHRIISQLLLHVVEFMESALFYSLINCRVNPTLTRKIISRLITSSGRGAGNTYHSTEWSATSLMERVTAYRALLKDVTCGGFNSPFRLVQQLSRYLPITVHDASSVNYSKKAVEQRRLWLDTIAHLKELKVDEVGRICGGFNLKKGIDFCGVYFVYPQLRHEVENGSLQPVLSDVTIHFPAGETTAILGKTGSGKSTVLSLIKRMYDPVVAVSLGEDKSVWTKYTGLVDVLRFCLDAQLPPINQSRQENVIMIDGIPLACFSVTFLRNSLGMMEQDPRVFRCLSFLNNLALFTPCTPRERLTAIADLCQCKDFISSRPLAYNSEVGELSAGEKQRLALARAIIMGWNGMGALLLDEPTSHLDGHTEAQLEKATKGFVVGGRFVPTILLVSHRLSVVRSASYIVILGDAQLEFQGPAHGDVLCSNPFFLSVYARQAL</sequence>
<evidence type="ECO:0000259" key="3">
    <source>
        <dbReference type="PROSITE" id="PS50893"/>
    </source>
</evidence>
<dbReference type="Gene3D" id="3.40.50.300">
    <property type="entry name" value="P-loop containing nucleotide triphosphate hydrolases"/>
    <property type="match status" value="1"/>
</dbReference>
<organism evidence="4 5">
    <name type="scientific">Trypanosoma congolense (strain IL3000)</name>
    <dbReference type="NCBI Taxonomy" id="1068625"/>
    <lineage>
        <taxon>Eukaryota</taxon>
        <taxon>Discoba</taxon>
        <taxon>Euglenozoa</taxon>
        <taxon>Kinetoplastea</taxon>
        <taxon>Metakinetoplastina</taxon>
        <taxon>Trypanosomatida</taxon>
        <taxon>Trypanosomatidae</taxon>
        <taxon>Trypanosoma</taxon>
        <taxon>Nannomonas</taxon>
    </lineage>
</organism>
<dbReference type="InterPro" id="IPR003593">
    <property type="entry name" value="AAA+_ATPase"/>
</dbReference>
<dbReference type="PROSITE" id="PS00211">
    <property type="entry name" value="ABC_TRANSPORTER_1"/>
    <property type="match status" value="1"/>
</dbReference>
<keyword evidence="5" id="KW-1185">Reference proteome</keyword>
<evidence type="ECO:0000256" key="2">
    <source>
        <dbReference type="ARBA" id="ARBA00022840"/>
    </source>
</evidence>
<dbReference type="AlphaFoldDB" id="F9W6I2"/>
<reference evidence="4 5" key="2">
    <citation type="journal article" date="2012" name="Proc. Natl. Acad. Sci. U.S.A.">
        <title>Antigenic diversity is generated by distinct evolutionary mechanisms in African trypanosome species.</title>
        <authorList>
            <person name="Jackson A.P."/>
            <person name="Berry A."/>
            <person name="Aslett M."/>
            <person name="Allison H.C."/>
            <person name="Burton P."/>
            <person name="Vavrova-Anderson J."/>
            <person name="Brown R."/>
            <person name="Browne H."/>
            <person name="Corton N."/>
            <person name="Hauser H."/>
            <person name="Gamble J."/>
            <person name="Gilderthorp R."/>
            <person name="Marcello L."/>
            <person name="McQuillan J."/>
            <person name="Otto T.D."/>
            <person name="Quail M.A."/>
            <person name="Sanders M.J."/>
            <person name="van Tonder A."/>
            <person name="Ginger M.L."/>
            <person name="Field M.C."/>
            <person name="Barry J.D."/>
            <person name="Hertz-Fowler C."/>
            <person name="Berriman M."/>
        </authorList>
    </citation>
    <scope>NUCLEOTIDE SEQUENCE [LARGE SCALE GENOMIC DNA]</scope>
    <source>
        <strain evidence="4 5">IL3000</strain>
    </source>
</reference>
<dbReference type="GO" id="GO:0005524">
    <property type="term" value="F:ATP binding"/>
    <property type="evidence" value="ECO:0007669"/>
    <property type="project" value="UniProtKB-KW"/>
</dbReference>
<dbReference type="InterPro" id="IPR003439">
    <property type="entry name" value="ABC_transporter-like_ATP-bd"/>
</dbReference>
<dbReference type="InterPro" id="IPR039421">
    <property type="entry name" value="Type_1_exporter"/>
</dbReference>
<dbReference type="GO" id="GO:0015421">
    <property type="term" value="F:ABC-type oligopeptide transporter activity"/>
    <property type="evidence" value="ECO:0007669"/>
    <property type="project" value="TreeGrafter"/>
</dbReference>
<dbReference type="InterPro" id="IPR027417">
    <property type="entry name" value="P-loop_NTPase"/>
</dbReference>
<dbReference type="VEuPathDB" id="TriTrypDB:TcIL3000_0_36380"/>
<name>F9W6I2_TRYCI</name>
<dbReference type="PANTHER" id="PTHR43394">
    <property type="entry name" value="ATP-DEPENDENT PERMEASE MDL1, MITOCHONDRIAL"/>
    <property type="match status" value="1"/>
</dbReference>
<evidence type="ECO:0000256" key="1">
    <source>
        <dbReference type="ARBA" id="ARBA00022741"/>
    </source>
</evidence>
<comment type="caution">
    <text evidence="4">The sequence shown here is derived from an EMBL/GenBank/DDBJ whole genome shotgun (WGS) entry which is preliminary data.</text>
</comment>
<dbReference type="Pfam" id="PF00005">
    <property type="entry name" value="ABC_tran"/>
    <property type="match status" value="2"/>
</dbReference>
<dbReference type="Proteomes" id="UP000000702">
    <property type="component" value="Unassembled WGS sequence"/>
</dbReference>
<dbReference type="GO" id="GO:0005743">
    <property type="term" value="C:mitochondrial inner membrane"/>
    <property type="evidence" value="ECO:0007669"/>
    <property type="project" value="TreeGrafter"/>
</dbReference>
<dbReference type="EMBL" id="CAEQ01000877">
    <property type="protein sequence ID" value="CCD12787.1"/>
    <property type="molecule type" value="Genomic_DNA"/>
</dbReference>
<dbReference type="SMART" id="SM00382">
    <property type="entry name" value="AAA"/>
    <property type="match status" value="1"/>
</dbReference>
<feature type="domain" description="ABC transporter" evidence="3">
    <location>
        <begin position="366"/>
        <end position="651"/>
    </location>
</feature>
<dbReference type="GO" id="GO:0016887">
    <property type="term" value="F:ATP hydrolysis activity"/>
    <property type="evidence" value="ECO:0007669"/>
    <property type="project" value="InterPro"/>
</dbReference>
<dbReference type="SUPFAM" id="SSF52540">
    <property type="entry name" value="P-loop containing nucleoside triphosphate hydrolases"/>
    <property type="match status" value="1"/>
</dbReference>
<dbReference type="InterPro" id="IPR017871">
    <property type="entry name" value="ABC_transporter-like_CS"/>
</dbReference>
<keyword evidence="2" id="KW-0067">ATP-binding</keyword>
<reference evidence="5" key="1">
    <citation type="submission" date="2011-07" db="EMBL/GenBank/DDBJ databases">
        <title>Divergent evolution of antigenic variation in African trypanosomes.</title>
        <authorList>
            <person name="Jackson A.P."/>
            <person name="Berry A."/>
            <person name="Allison H.C."/>
            <person name="Burton P."/>
            <person name="Anderson J."/>
            <person name="Aslett M."/>
            <person name="Brown R."/>
            <person name="Corton N."/>
            <person name="Harris D."/>
            <person name="Hauser H."/>
            <person name="Gamble J."/>
            <person name="Gilderthorp R."/>
            <person name="McQuillan J."/>
            <person name="Quail M.A."/>
            <person name="Sanders M."/>
            <person name="Van Tonder A."/>
            <person name="Ginger M.L."/>
            <person name="Donelson J.E."/>
            <person name="Field M.C."/>
            <person name="Barry J.D."/>
            <person name="Berriman M."/>
            <person name="Hertz-Fowler C."/>
        </authorList>
    </citation>
    <scope>NUCLEOTIDE SEQUENCE [LARGE SCALE GENOMIC DNA]</scope>
    <source>
        <strain evidence="5">IL3000</strain>
    </source>
</reference>
<dbReference type="PROSITE" id="PS50893">
    <property type="entry name" value="ABC_TRANSPORTER_2"/>
    <property type="match status" value="1"/>
</dbReference>
<proteinExistence type="predicted"/>